<feature type="domain" description="Major facilitator superfamily (MFS) profile" evidence="9">
    <location>
        <begin position="9"/>
        <end position="482"/>
    </location>
</feature>
<dbReference type="InterPro" id="IPR020846">
    <property type="entry name" value="MFS_dom"/>
</dbReference>
<reference evidence="10" key="1">
    <citation type="submission" date="2021-03" db="EMBL/GenBank/DDBJ databases">
        <authorList>
            <person name="Palmer J.M."/>
        </authorList>
    </citation>
    <scope>NUCLEOTIDE SEQUENCE</scope>
    <source>
        <strain evidence="10">ARV_011</strain>
    </source>
</reference>
<sequence length="494" mass="53743">MITTRLVIAISVICLGSLQFGYHMAELNSPEAILSCRLSKPKLGVPYSESWFGRKGFAECIPMEPNQVGLVTSIFSVGGLIGLTYVGRFADDFGRKRTSIIASVIYIIGGLFNTFANLYLALLLGRFIVGFGAGGALVITPMFINEIAPNDYKGFFGAMNQVSINIGILITQTLALKWSNNNDWRLLLGSAAVIAAINLAFTAFYVEESPVWLANKGFTGEAIKNLHFLRGGDYNDARDEINSWVVRHPSSLGTQTSYSDGVESDELLNSMGENGDPIPTSINRGTVDLSTYLKSPEYKNSRIVATGILILQQLCGINSIIFYGVSVLVSIFPNYAVVINFLISIVNVVVTFISGTLLDKLGRKPLLMASVSIMGISTVFIGIGIIYTSAFLSIVGIFTYIIFFAIGLGPIPFLIVGEVTQPRAKASAQSWGTAMNWCATFVVGYSFPVLKNSPLGGAVYFIFTGVCLFTYFFVDKYIPETKNTKSYEEVWGSI</sequence>
<evidence type="ECO:0000256" key="7">
    <source>
        <dbReference type="SAM" id="Phobius"/>
    </source>
</evidence>
<feature type="signal peptide" evidence="8">
    <location>
        <begin position="1"/>
        <end position="25"/>
    </location>
</feature>
<feature type="transmembrane region" description="Helical" evidence="7">
    <location>
        <begin position="428"/>
        <end position="447"/>
    </location>
</feature>
<comment type="subcellular location">
    <subcellularLocation>
        <location evidence="1">Membrane</location>
        <topology evidence="1">Multi-pass membrane protein</topology>
    </subcellularLocation>
</comment>
<keyword evidence="8" id="KW-0732">Signal</keyword>
<comment type="caution">
    <text evidence="10">The sequence shown here is derived from an EMBL/GenBank/DDBJ whole genome shotgun (WGS) entry which is preliminary data.</text>
</comment>
<gene>
    <name evidence="10" type="ORF">KQ657_003879</name>
</gene>
<dbReference type="InterPro" id="IPR045263">
    <property type="entry name" value="GLUT"/>
</dbReference>
<dbReference type="InterPro" id="IPR005828">
    <property type="entry name" value="MFS_sugar_transport-like"/>
</dbReference>
<dbReference type="PANTHER" id="PTHR23503">
    <property type="entry name" value="SOLUTE CARRIER FAMILY 2"/>
    <property type="match status" value="1"/>
</dbReference>
<dbReference type="SUPFAM" id="SSF103473">
    <property type="entry name" value="MFS general substrate transporter"/>
    <property type="match status" value="1"/>
</dbReference>
<keyword evidence="5 7" id="KW-1133">Transmembrane helix</keyword>
<dbReference type="AlphaFoldDB" id="A0A9P7VD74"/>
<protein>
    <recommendedName>
        <fullName evidence="9">Major facilitator superfamily (MFS) profile domain-containing protein</fullName>
    </recommendedName>
</protein>
<dbReference type="EMBL" id="JAHMUF010000004">
    <property type="protein sequence ID" value="KAG7195351.1"/>
    <property type="molecule type" value="Genomic_DNA"/>
</dbReference>
<dbReference type="InterPro" id="IPR003663">
    <property type="entry name" value="Sugar/inositol_transpt"/>
</dbReference>
<feature type="transmembrane region" description="Helical" evidence="7">
    <location>
        <begin position="393"/>
        <end position="416"/>
    </location>
</feature>
<dbReference type="Gene3D" id="1.20.1250.20">
    <property type="entry name" value="MFS general substrate transporter like domains"/>
    <property type="match status" value="1"/>
</dbReference>
<dbReference type="PROSITE" id="PS00217">
    <property type="entry name" value="SUGAR_TRANSPORT_2"/>
    <property type="match status" value="1"/>
</dbReference>
<keyword evidence="3" id="KW-0813">Transport</keyword>
<dbReference type="InterPro" id="IPR036259">
    <property type="entry name" value="MFS_trans_sf"/>
</dbReference>
<feature type="transmembrane region" description="Helical" evidence="7">
    <location>
        <begin position="453"/>
        <end position="474"/>
    </location>
</feature>
<organism evidence="10 11">
    <name type="scientific">Scheffersomyces spartinae</name>
    <dbReference type="NCBI Taxonomy" id="45513"/>
    <lineage>
        <taxon>Eukaryota</taxon>
        <taxon>Fungi</taxon>
        <taxon>Dikarya</taxon>
        <taxon>Ascomycota</taxon>
        <taxon>Saccharomycotina</taxon>
        <taxon>Pichiomycetes</taxon>
        <taxon>Debaryomycetaceae</taxon>
        <taxon>Scheffersomyces</taxon>
    </lineage>
</organism>
<evidence type="ECO:0000256" key="3">
    <source>
        <dbReference type="ARBA" id="ARBA00022448"/>
    </source>
</evidence>
<name>A0A9P7VD74_9ASCO</name>
<proteinExistence type="inferred from homology"/>
<evidence type="ECO:0000256" key="4">
    <source>
        <dbReference type="ARBA" id="ARBA00022692"/>
    </source>
</evidence>
<evidence type="ECO:0000313" key="11">
    <source>
        <dbReference type="Proteomes" id="UP000790833"/>
    </source>
</evidence>
<dbReference type="PANTHER" id="PTHR23503:SF8">
    <property type="entry name" value="FACILITATED GLUCOSE TRANSPORTER PROTEIN 1"/>
    <property type="match status" value="1"/>
</dbReference>
<feature type="transmembrane region" description="Helical" evidence="7">
    <location>
        <begin position="99"/>
        <end position="121"/>
    </location>
</feature>
<evidence type="ECO:0000256" key="6">
    <source>
        <dbReference type="ARBA" id="ARBA00023136"/>
    </source>
</evidence>
<feature type="chain" id="PRO_5040146887" description="Major facilitator superfamily (MFS) profile domain-containing protein" evidence="8">
    <location>
        <begin position="26"/>
        <end position="494"/>
    </location>
</feature>
<dbReference type="PROSITE" id="PS00216">
    <property type="entry name" value="SUGAR_TRANSPORT_1"/>
    <property type="match status" value="1"/>
</dbReference>
<keyword evidence="4 7" id="KW-0812">Transmembrane</keyword>
<feature type="transmembrane region" description="Helical" evidence="7">
    <location>
        <begin position="303"/>
        <end position="325"/>
    </location>
</feature>
<dbReference type="Pfam" id="PF00083">
    <property type="entry name" value="Sugar_tr"/>
    <property type="match status" value="1"/>
</dbReference>
<keyword evidence="11" id="KW-1185">Reference proteome</keyword>
<evidence type="ECO:0000256" key="1">
    <source>
        <dbReference type="ARBA" id="ARBA00004141"/>
    </source>
</evidence>
<accession>A0A9P7VD74</accession>
<evidence type="ECO:0000259" key="9">
    <source>
        <dbReference type="PROSITE" id="PS50850"/>
    </source>
</evidence>
<evidence type="ECO:0000256" key="5">
    <source>
        <dbReference type="ARBA" id="ARBA00022989"/>
    </source>
</evidence>
<dbReference type="GO" id="GO:0016020">
    <property type="term" value="C:membrane"/>
    <property type="evidence" value="ECO:0007669"/>
    <property type="project" value="UniProtKB-SubCell"/>
</dbReference>
<dbReference type="OrthoDB" id="4540492at2759"/>
<dbReference type="PRINTS" id="PR00171">
    <property type="entry name" value="SUGRTRNSPORT"/>
</dbReference>
<dbReference type="GeneID" id="66117253"/>
<dbReference type="PROSITE" id="PS50850">
    <property type="entry name" value="MFS"/>
    <property type="match status" value="1"/>
</dbReference>
<feature type="transmembrane region" description="Helical" evidence="7">
    <location>
        <begin position="187"/>
        <end position="206"/>
    </location>
</feature>
<evidence type="ECO:0000256" key="2">
    <source>
        <dbReference type="ARBA" id="ARBA00010992"/>
    </source>
</evidence>
<comment type="similarity">
    <text evidence="2">Belongs to the major facilitator superfamily. Sugar transporter (TC 2.A.1.1) family.</text>
</comment>
<feature type="transmembrane region" description="Helical" evidence="7">
    <location>
        <begin position="331"/>
        <end position="354"/>
    </location>
</feature>
<evidence type="ECO:0000313" key="10">
    <source>
        <dbReference type="EMBL" id="KAG7195351.1"/>
    </source>
</evidence>
<dbReference type="RefSeq" id="XP_043050898.1">
    <property type="nucleotide sequence ID" value="XM_043194574.1"/>
</dbReference>
<dbReference type="Proteomes" id="UP000790833">
    <property type="component" value="Unassembled WGS sequence"/>
</dbReference>
<keyword evidence="6 7" id="KW-0472">Membrane</keyword>
<evidence type="ECO:0000256" key="8">
    <source>
        <dbReference type="SAM" id="SignalP"/>
    </source>
</evidence>
<feature type="transmembrane region" description="Helical" evidence="7">
    <location>
        <begin position="127"/>
        <end position="144"/>
    </location>
</feature>
<dbReference type="GO" id="GO:0015149">
    <property type="term" value="F:hexose transmembrane transporter activity"/>
    <property type="evidence" value="ECO:0007669"/>
    <property type="project" value="TreeGrafter"/>
</dbReference>
<dbReference type="InterPro" id="IPR005829">
    <property type="entry name" value="Sugar_transporter_CS"/>
</dbReference>
<feature type="transmembrane region" description="Helical" evidence="7">
    <location>
        <begin position="68"/>
        <end position="87"/>
    </location>
</feature>
<feature type="transmembrane region" description="Helical" evidence="7">
    <location>
        <begin position="366"/>
        <end position="387"/>
    </location>
</feature>